<evidence type="ECO:0000256" key="4">
    <source>
        <dbReference type="ARBA" id="ARBA00022747"/>
    </source>
</evidence>
<dbReference type="GO" id="GO:0032259">
    <property type="term" value="P:methylation"/>
    <property type="evidence" value="ECO:0007669"/>
    <property type="project" value="UniProtKB-KW"/>
</dbReference>
<evidence type="ECO:0000259" key="6">
    <source>
        <dbReference type="Pfam" id="PF02384"/>
    </source>
</evidence>
<dbReference type="Pfam" id="PF12950">
    <property type="entry name" value="TaqI_C"/>
    <property type="match status" value="1"/>
</dbReference>
<reference evidence="9" key="1">
    <citation type="submission" date="2018-12" db="EMBL/GenBank/DDBJ databases">
        <title>Genome sequencing of Streptococcus sp. KCOM 2412 (= ChDC F135).</title>
        <authorList>
            <person name="Kook J.-K."/>
            <person name="Park S.-N."/>
            <person name="Lim Y.K."/>
        </authorList>
    </citation>
    <scope>NUCLEOTIDE SEQUENCE [LARGE SCALE GENOMIC DNA]</scope>
    <source>
        <strain evidence="9">KCOM 2412</strain>
    </source>
</reference>
<keyword evidence="3" id="KW-0808">Transferase</keyword>
<dbReference type="PRINTS" id="PR00507">
    <property type="entry name" value="N12N6MTFRASE"/>
</dbReference>
<dbReference type="Proteomes" id="UP000272924">
    <property type="component" value="Chromosome"/>
</dbReference>
<dbReference type="SUPFAM" id="SSF53335">
    <property type="entry name" value="S-adenosyl-L-methionine-dependent methyltransferases"/>
    <property type="match status" value="1"/>
</dbReference>
<dbReference type="InterPro" id="IPR050953">
    <property type="entry name" value="N4_N6_ade-DNA_methylase"/>
</dbReference>
<keyword evidence="2" id="KW-0489">Methyltransferase</keyword>
<proteinExistence type="predicted"/>
<dbReference type="GO" id="GO:0008170">
    <property type="term" value="F:N-methyltransferase activity"/>
    <property type="evidence" value="ECO:0007669"/>
    <property type="project" value="InterPro"/>
</dbReference>
<sequence>MENIISEATKRNWEKLSVSGEDKLKSRANKQKSEKRIIPVEYLADGNKISFIKEIVEIYNTEEIPDIIFSLAEDLLALAGVENRKIVQDILSNFQKDFQVKRLKLKKEYSLSYKKGEDFLGALYQSLLTEGAKNKAGSYYTPISIVDKMLSDIELESNSNFLDPCCGSGAFLLRVKTENPSNLYGIEKDPIAAFIAKVNLILVYQSFEFEPNIICGDFLSDVSFFKQVTQFDCIATNPPWGNKSKITTSFIESKESFVQFFIKSYNLLNKGGKINFLFPESVLNVKSHRVLREFIISNHDLNKIHLYKSTFTGVTTSFVSMNFCKGIFAEKVQVIGEHEEFYVDYNAFKYTENKVFSLLKPKEEKIIKKVLSSSSYSLSNSTWGLGIVTGNNKEKLKSSDGPMLEKIYTGKEIEKYRLKKAQNYILYDRDSFQQVAKEDIYRAKEKLVYKFVSNKLMFAYDDTSSLFLNSANILIPNVPGMSTKTVLAFLNSSLYQFLYEKLFGELKVLKGNLMELPFPKIDSETNNTLTMLVEEIISEGKNNQKDIDEIIYNVYDL</sequence>
<organism evidence="8 9">
    <name type="scientific">Streptococcus periodonticum</name>
    <dbReference type="NCBI Taxonomy" id="2490633"/>
    <lineage>
        <taxon>Bacteria</taxon>
        <taxon>Bacillati</taxon>
        <taxon>Bacillota</taxon>
        <taxon>Bacilli</taxon>
        <taxon>Lactobacillales</taxon>
        <taxon>Streptococcaceae</taxon>
        <taxon>Streptococcus</taxon>
    </lineage>
</organism>
<dbReference type="RefSeq" id="WP_126467247.1">
    <property type="nucleotide sequence ID" value="NZ_CP034543.1"/>
</dbReference>
<dbReference type="AlphaFoldDB" id="A0A3Q9F358"/>
<name>A0A3Q9F358_9STRE</name>
<dbReference type="PROSITE" id="PS00092">
    <property type="entry name" value="N6_MTASE"/>
    <property type="match status" value="1"/>
</dbReference>
<evidence type="ECO:0000313" key="8">
    <source>
        <dbReference type="EMBL" id="AZQ41996.1"/>
    </source>
</evidence>
<evidence type="ECO:0000256" key="5">
    <source>
        <dbReference type="ARBA" id="ARBA00047942"/>
    </source>
</evidence>
<evidence type="ECO:0000259" key="7">
    <source>
        <dbReference type="Pfam" id="PF12950"/>
    </source>
</evidence>
<dbReference type="EMBL" id="CP034543">
    <property type="protein sequence ID" value="AZQ41996.1"/>
    <property type="molecule type" value="Genomic_DNA"/>
</dbReference>
<accession>A0A3Q9F358</accession>
<dbReference type="CDD" id="cd02440">
    <property type="entry name" value="AdoMet_MTases"/>
    <property type="match status" value="1"/>
</dbReference>
<dbReference type="PANTHER" id="PTHR33841">
    <property type="entry name" value="DNA METHYLTRANSFERASE YEEA-RELATED"/>
    <property type="match status" value="1"/>
</dbReference>
<evidence type="ECO:0000256" key="1">
    <source>
        <dbReference type="ARBA" id="ARBA00011900"/>
    </source>
</evidence>
<evidence type="ECO:0000313" key="9">
    <source>
        <dbReference type="Proteomes" id="UP000272924"/>
    </source>
</evidence>
<dbReference type="InterPro" id="IPR025931">
    <property type="entry name" value="TaqI_C"/>
</dbReference>
<dbReference type="PANTHER" id="PTHR33841:SF1">
    <property type="entry name" value="DNA METHYLTRANSFERASE A"/>
    <property type="match status" value="1"/>
</dbReference>
<dbReference type="InterPro" id="IPR029063">
    <property type="entry name" value="SAM-dependent_MTases_sf"/>
</dbReference>
<dbReference type="Gene3D" id="3.40.50.150">
    <property type="entry name" value="Vaccinia Virus protein VP39"/>
    <property type="match status" value="1"/>
</dbReference>
<dbReference type="EC" id="2.1.1.72" evidence="1"/>
<dbReference type="GO" id="GO:0009007">
    <property type="term" value="F:site-specific DNA-methyltransferase (adenine-specific) activity"/>
    <property type="evidence" value="ECO:0007669"/>
    <property type="project" value="UniProtKB-EC"/>
</dbReference>
<dbReference type="GO" id="GO:0003677">
    <property type="term" value="F:DNA binding"/>
    <property type="evidence" value="ECO:0007669"/>
    <property type="project" value="InterPro"/>
</dbReference>
<evidence type="ECO:0000256" key="2">
    <source>
        <dbReference type="ARBA" id="ARBA00022603"/>
    </source>
</evidence>
<comment type="catalytic activity">
    <reaction evidence="5">
        <text>a 2'-deoxyadenosine in DNA + S-adenosyl-L-methionine = an N(6)-methyl-2'-deoxyadenosine in DNA + S-adenosyl-L-homocysteine + H(+)</text>
        <dbReference type="Rhea" id="RHEA:15197"/>
        <dbReference type="Rhea" id="RHEA-COMP:12418"/>
        <dbReference type="Rhea" id="RHEA-COMP:12419"/>
        <dbReference type="ChEBI" id="CHEBI:15378"/>
        <dbReference type="ChEBI" id="CHEBI:57856"/>
        <dbReference type="ChEBI" id="CHEBI:59789"/>
        <dbReference type="ChEBI" id="CHEBI:90615"/>
        <dbReference type="ChEBI" id="CHEBI:90616"/>
        <dbReference type="EC" id="2.1.1.72"/>
    </reaction>
</comment>
<feature type="domain" description="DNA methylase adenine-specific" evidence="6">
    <location>
        <begin position="117"/>
        <end position="344"/>
    </location>
</feature>
<dbReference type="InterPro" id="IPR002052">
    <property type="entry name" value="DNA_methylase_N6_adenine_CS"/>
</dbReference>
<dbReference type="KEGG" id="spei:EHW89_05795"/>
<dbReference type="GO" id="GO:0009307">
    <property type="term" value="P:DNA restriction-modification system"/>
    <property type="evidence" value="ECO:0007669"/>
    <property type="project" value="UniProtKB-KW"/>
</dbReference>
<protein>
    <recommendedName>
        <fullName evidence="1">site-specific DNA-methyltransferase (adenine-specific)</fullName>
        <ecNumber evidence="1">2.1.1.72</ecNumber>
    </recommendedName>
</protein>
<dbReference type="Pfam" id="PF02384">
    <property type="entry name" value="N6_Mtase"/>
    <property type="match status" value="1"/>
</dbReference>
<keyword evidence="9" id="KW-1185">Reference proteome</keyword>
<dbReference type="REBASE" id="290287">
    <property type="entry name" value="M.Ssp2412I"/>
</dbReference>
<dbReference type="InterPro" id="IPR003356">
    <property type="entry name" value="DNA_methylase_A-5"/>
</dbReference>
<keyword evidence="4" id="KW-0680">Restriction system</keyword>
<gene>
    <name evidence="8" type="ORF">EHW89_05795</name>
</gene>
<feature type="domain" description="TaqI-like C-terminal specificity" evidence="7">
    <location>
        <begin position="406"/>
        <end position="517"/>
    </location>
</feature>
<evidence type="ECO:0000256" key="3">
    <source>
        <dbReference type="ARBA" id="ARBA00022679"/>
    </source>
</evidence>